<gene>
    <name evidence="2" type="ORF">A176_005493</name>
</gene>
<organism evidence="2 3">
    <name type="scientific">Pseudomyxococcus hansupus</name>
    <dbReference type="NCBI Taxonomy" id="1297742"/>
    <lineage>
        <taxon>Bacteria</taxon>
        <taxon>Pseudomonadati</taxon>
        <taxon>Myxococcota</taxon>
        <taxon>Myxococcia</taxon>
        <taxon>Myxococcales</taxon>
        <taxon>Cystobacterineae</taxon>
        <taxon>Myxococcaceae</taxon>
        <taxon>Pseudomyxococcus</taxon>
    </lineage>
</organism>
<dbReference type="OrthoDB" id="5382823at2"/>
<accession>A0A0H4WYR6</accession>
<evidence type="ECO:0000313" key="3">
    <source>
        <dbReference type="Proteomes" id="UP000009026"/>
    </source>
</evidence>
<sequence>MREVSKPTLILSVCAVGILMAAGAMWWMGRTSILFVNGSERELRSLEVKFPGRTCRYENVAPQSELQCEGRADGDGNVEVSYRFDEGAELGVFSTKYVNSALGWRGSLVLRPDGTVDATGAR</sequence>
<keyword evidence="3" id="KW-1185">Reference proteome</keyword>
<feature type="transmembrane region" description="Helical" evidence="1">
    <location>
        <begin position="9"/>
        <end position="29"/>
    </location>
</feature>
<dbReference type="Proteomes" id="UP000009026">
    <property type="component" value="Chromosome"/>
</dbReference>
<name>A0A0H4WYR6_9BACT</name>
<dbReference type="PATRIC" id="fig|1297742.4.peg.5586"/>
<dbReference type="STRING" id="1297742.A176_005493"/>
<dbReference type="EMBL" id="CP012109">
    <property type="protein sequence ID" value="AKQ68581.1"/>
    <property type="molecule type" value="Genomic_DNA"/>
</dbReference>
<protein>
    <recommendedName>
        <fullName evidence="4">Lipoprotein</fullName>
    </recommendedName>
</protein>
<keyword evidence="1" id="KW-0812">Transmembrane</keyword>
<dbReference type="AlphaFoldDB" id="A0A0H4WYR6"/>
<proteinExistence type="predicted"/>
<evidence type="ECO:0000256" key="1">
    <source>
        <dbReference type="SAM" id="Phobius"/>
    </source>
</evidence>
<reference evidence="2 3" key="1">
    <citation type="journal article" date="2016" name="PLoS ONE">
        <title>Complete Genome Sequence and Comparative Genomics of a Novel Myxobacterium Myxococcus hansupus.</title>
        <authorList>
            <person name="Sharma G."/>
            <person name="Narwani T."/>
            <person name="Subramanian S."/>
        </authorList>
    </citation>
    <scope>NUCLEOTIDE SEQUENCE [LARGE SCALE GENOMIC DNA]</scope>
    <source>
        <strain evidence="3">mixupus</strain>
    </source>
</reference>
<dbReference type="RefSeq" id="WP_002635556.1">
    <property type="nucleotide sequence ID" value="NZ_CP012109.1"/>
</dbReference>
<evidence type="ECO:0000313" key="2">
    <source>
        <dbReference type="EMBL" id="AKQ68581.1"/>
    </source>
</evidence>
<dbReference type="KEGG" id="mym:A176_005493"/>
<keyword evidence="1" id="KW-0472">Membrane</keyword>
<keyword evidence="1" id="KW-1133">Transmembrane helix</keyword>
<evidence type="ECO:0008006" key="4">
    <source>
        <dbReference type="Google" id="ProtNLM"/>
    </source>
</evidence>